<dbReference type="RefSeq" id="XP_029124442.1">
    <property type="nucleotide sequence ID" value="XM_029268609.1"/>
</dbReference>
<accession>A0A8N4F4L3</accession>
<dbReference type="Pfam" id="PF03087">
    <property type="entry name" value="BPS1"/>
    <property type="match status" value="1"/>
</dbReference>
<feature type="region of interest" description="Disordered" evidence="1">
    <location>
        <begin position="1"/>
        <end position="26"/>
    </location>
</feature>
<dbReference type="InterPro" id="IPR004320">
    <property type="entry name" value="BPS1_pln"/>
</dbReference>
<sequence>MVAGFRRSLSLPMPNPSSPARKGRALPEKAYHVRSISLPCRSHPAVASLEDEIRALRAWQTCPEPESGSPAWICAGLARIDLLHASLDDLLQLPQAQDPLRHCSSALWTDRLLDDFLRFADAYGSFRSVLISLKQTQSELQTAIRRRDEVQVASSIRSQKRIEKDLAKLAVSIREASRSPAPALAADAEMAGFMREVTAATAMASAAIFSGIGAVSSAASAVAASTSRASSWAVGPLRKLSMSRSSSLKRTDWEDGTLERSEALEECIESLESKSERVFRSLVNTRVSLLNILTPSL</sequence>
<dbReference type="PANTHER" id="PTHR33070:SF49">
    <property type="entry name" value="OS06G0725500 PROTEIN"/>
    <property type="match status" value="1"/>
</dbReference>
<dbReference type="PANTHER" id="PTHR33070">
    <property type="entry name" value="OS06G0725500 PROTEIN"/>
    <property type="match status" value="1"/>
</dbReference>
<organism evidence="2 3">
    <name type="scientific">Elaeis guineensis var. tenera</name>
    <name type="common">Oil palm</name>
    <dbReference type="NCBI Taxonomy" id="51953"/>
    <lineage>
        <taxon>Eukaryota</taxon>
        <taxon>Viridiplantae</taxon>
        <taxon>Streptophyta</taxon>
        <taxon>Embryophyta</taxon>
        <taxon>Tracheophyta</taxon>
        <taxon>Spermatophyta</taxon>
        <taxon>Magnoliopsida</taxon>
        <taxon>Liliopsida</taxon>
        <taxon>Arecaceae</taxon>
        <taxon>Arecoideae</taxon>
        <taxon>Cocoseae</taxon>
        <taxon>Elaeidinae</taxon>
        <taxon>Elaeis</taxon>
    </lineage>
</organism>
<name>A0A8N4F4L3_ELAGV</name>
<dbReference type="OrthoDB" id="784009at2759"/>
<dbReference type="Proteomes" id="UP000504607">
    <property type="component" value="Chromosome 16"/>
</dbReference>
<evidence type="ECO:0000313" key="2">
    <source>
        <dbReference type="Proteomes" id="UP000504607"/>
    </source>
</evidence>
<dbReference type="GO" id="GO:0048367">
    <property type="term" value="P:shoot system development"/>
    <property type="evidence" value="ECO:0007669"/>
    <property type="project" value="InterPro"/>
</dbReference>
<dbReference type="AlphaFoldDB" id="A0A8N4F4L3"/>
<reference evidence="3" key="1">
    <citation type="submission" date="2025-08" db="UniProtKB">
        <authorList>
            <consortium name="RefSeq"/>
        </authorList>
    </citation>
    <scope>IDENTIFICATION</scope>
</reference>
<evidence type="ECO:0000313" key="3">
    <source>
        <dbReference type="RefSeq" id="XP_029124442.1"/>
    </source>
</evidence>
<dbReference type="GO" id="GO:0048364">
    <property type="term" value="P:root development"/>
    <property type="evidence" value="ECO:0007669"/>
    <property type="project" value="InterPro"/>
</dbReference>
<protein>
    <submittedName>
        <fullName evidence="3">Uncharacterized protein LOC105059687</fullName>
    </submittedName>
</protein>
<gene>
    <name evidence="3" type="primary">LOC105059687</name>
</gene>
<keyword evidence="2" id="KW-1185">Reference proteome</keyword>
<evidence type="ECO:0000256" key="1">
    <source>
        <dbReference type="SAM" id="MobiDB-lite"/>
    </source>
</evidence>
<dbReference type="GeneID" id="105059687"/>
<dbReference type="RefSeq" id="XP_073106443.1">
    <property type="nucleotide sequence ID" value="XM_073250342.1"/>
</dbReference>
<proteinExistence type="predicted"/>